<accession>A0A8H5HMN1</accession>
<dbReference type="AlphaFoldDB" id="A0A8H5HMN1"/>
<gene>
    <name evidence="2" type="ORF">D9615_002614</name>
</gene>
<organism evidence="2 3">
    <name type="scientific">Tricholomella constricta</name>
    <dbReference type="NCBI Taxonomy" id="117010"/>
    <lineage>
        <taxon>Eukaryota</taxon>
        <taxon>Fungi</taxon>
        <taxon>Dikarya</taxon>
        <taxon>Basidiomycota</taxon>
        <taxon>Agaricomycotina</taxon>
        <taxon>Agaricomycetes</taxon>
        <taxon>Agaricomycetidae</taxon>
        <taxon>Agaricales</taxon>
        <taxon>Tricholomatineae</taxon>
        <taxon>Lyophyllaceae</taxon>
        <taxon>Tricholomella</taxon>
    </lineage>
</organism>
<keyword evidence="3" id="KW-1185">Reference proteome</keyword>
<feature type="region of interest" description="Disordered" evidence="1">
    <location>
        <begin position="48"/>
        <end position="75"/>
    </location>
</feature>
<evidence type="ECO:0000313" key="3">
    <source>
        <dbReference type="Proteomes" id="UP000565441"/>
    </source>
</evidence>
<comment type="caution">
    <text evidence="2">The sequence shown here is derived from an EMBL/GenBank/DDBJ whole genome shotgun (WGS) entry which is preliminary data.</text>
</comment>
<feature type="compositionally biased region" description="Polar residues" evidence="1">
    <location>
        <begin position="50"/>
        <end position="73"/>
    </location>
</feature>
<reference evidence="2 3" key="1">
    <citation type="journal article" date="2020" name="ISME J.">
        <title>Uncovering the hidden diversity of litter-decomposition mechanisms in mushroom-forming fungi.</title>
        <authorList>
            <person name="Floudas D."/>
            <person name="Bentzer J."/>
            <person name="Ahren D."/>
            <person name="Johansson T."/>
            <person name="Persson P."/>
            <person name="Tunlid A."/>
        </authorList>
    </citation>
    <scope>NUCLEOTIDE SEQUENCE [LARGE SCALE GENOMIC DNA]</scope>
    <source>
        <strain evidence="2 3">CBS 661.87</strain>
    </source>
</reference>
<evidence type="ECO:0000313" key="2">
    <source>
        <dbReference type="EMBL" id="KAF5386204.1"/>
    </source>
</evidence>
<protein>
    <submittedName>
        <fullName evidence="2">Uncharacterized protein</fullName>
    </submittedName>
</protein>
<sequence>MSTRLYLDPYSTAQNSDAYHAPLDDEFENWFHLDEVNRIRAGKSHIASAHPTSNHLKTTTGAQAQAKNQTDASNPEEILPYETYLDLYTQVSSKIWPQSNPRSRQVVLPLRIQAPQPLEAIDINRLTQRPVIWYPERTGHMDHVQAS</sequence>
<evidence type="ECO:0000256" key="1">
    <source>
        <dbReference type="SAM" id="MobiDB-lite"/>
    </source>
</evidence>
<name>A0A8H5HMN1_9AGAR</name>
<proteinExistence type="predicted"/>
<dbReference type="EMBL" id="JAACJP010000003">
    <property type="protein sequence ID" value="KAF5386204.1"/>
    <property type="molecule type" value="Genomic_DNA"/>
</dbReference>
<dbReference type="Proteomes" id="UP000565441">
    <property type="component" value="Unassembled WGS sequence"/>
</dbReference>
<dbReference type="OrthoDB" id="10640722at2759"/>